<evidence type="ECO:0000313" key="6">
    <source>
        <dbReference type="Proteomes" id="UP000326344"/>
    </source>
</evidence>
<feature type="domain" description="Peptidase C14 caspase" evidence="2">
    <location>
        <begin position="10"/>
        <end position="281"/>
    </location>
</feature>
<protein>
    <submittedName>
        <fullName evidence="5">CHAT domain-containing protein</fullName>
    </submittedName>
</protein>
<name>A0A5N1JNT3_9BACT</name>
<evidence type="ECO:0000313" key="5">
    <source>
        <dbReference type="EMBL" id="KAA9354847.1"/>
    </source>
</evidence>
<dbReference type="InterPro" id="IPR013830">
    <property type="entry name" value="SGNH_hydro"/>
</dbReference>
<feature type="region of interest" description="Disordered" evidence="1">
    <location>
        <begin position="621"/>
        <end position="644"/>
    </location>
</feature>
<reference evidence="5 6" key="1">
    <citation type="submission" date="2019-09" db="EMBL/GenBank/DDBJ databases">
        <title>Genome Sequence of Larkinella sp MA1.</title>
        <authorList>
            <person name="Srinivasan S."/>
        </authorList>
    </citation>
    <scope>NUCLEOTIDE SEQUENCE [LARGE SCALE GENOMIC DNA]</scope>
    <source>
        <strain evidence="5 6">MA1</strain>
    </source>
</reference>
<dbReference type="Proteomes" id="UP000326344">
    <property type="component" value="Unassembled WGS sequence"/>
</dbReference>
<dbReference type="InterPro" id="IPR024983">
    <property type="entry name" value="CHAT_dom"/>
</dbReference>
<dbReference type="GO" id="GO:0016788">
    <property type="term" value="F:hydrolase activity, acting on ester bonds"/>
    <property type="evidence" value="ECO:0007669"/>
    <property type="project" value="UniProtKB-ARBA"/>
</dbReference>
<dbReference type="GO" id="GO:0005737">
    <property type="term" value="C:cytoplasm"/>
    <property type="evidence" value="ECO:0007669"/>
    <property type="project" value="TreeGrafter"/>
</dbReference>
<dbReference type="InterPro" id="IPR036514">
    <property type="entry name" value="SGNH_hydro_sf"/>
</dbReference>
<dbReference type="Pfam" id="PF12770">
    <property type="entry name" value="CHAT"/>
    <property type="match status" value="1"/>
</dbReference>
<evidence type="ECO:0000256" key="1">
    <source>
        <dbReference type="SAM" id="MobiDB-lite"/>
    </source>
</evidence>
<dbReference type="InterPro" id="IPR050452">
    <property type="entry name" value="Metacaspase"/>
</dbReference>
<dbReference type="RefSeq" id="WP_150876155.1">
    <property type="nucleotide sequence ID" value="NZ_VTWS01000002.1"/>
</dbReference>
<dbReference type="GO" id="GO:0006508">
    <property type="term" value="P:proteolysis"/>
    <property type="evidence" value="ECO:0007669"/>
    <property type="project" value="InterPro"/>
</dbReference>
<dbReference type="EMBL" id="VTWS01000002">
    <property type="protein sequence ID" value="KAA9354847.1"/>
    <property type="molecule type" value="Genomic_DNA"/>
</dbReference>
<feature type="domain" description="CHAT" evidence="3">
    <location>
        <begin position="1180"/>
        <end position="1378"/>
    </location>
</feature>
<proteinExistence type="predicted"/>
<comment type="caution">
    <text evidence="5">The sequence shown here is derived from an EMBL/GenBank/DDBJ whole genome shotgun (WGS) entry which is preliminary data.</text>
</comment>
<evidence type="ECO:0000259" key="4">
    <source>
        <dbReference type="Pfam" id="PF13472"/>
    </source>
</evidence>
<dbReference type="Pfam" id="PF00656">
    <property type="entry name" value="Peptidase_C14"/>
    <property type="match status" value="1"/>
</dbReference>
<feature type="region of interest" description="Disordered" evidence="1">
    <location>
        <begin position="1012"/>
        <end position="1085"/>
    </location>
</feature>
<evidence type="ECO:0000259" key="3">
    <source>
        <dbReference type="Pfam" id="PF12770"/>
    </source>
</evidence>
<accession>A0A5N1JNT3</accession>
<dbReference type="InterPro" id="IPR011600">
    <property type="entry name" value="Pept_C14_caspase"/>
</dbReference>
<dbReference type="SUPFAM" id="SSF52266">
    <property type="entry name" value="SGNH hydrolase"/>
    <property type="match status" value="1"/>
</dbReference>
<dbReference type="CDD" id="cd00229">
    <property type="entry name" value="SGNH_hydrolase"/>
    <property type="match status" value="1"/>
</dbReference>
<evidence type="ECO:0000259" key="2">
    <source>
        <dbReference type="Pfam" id="PF00656"/>
    </source>
</evidence>
<keyword evidence="6" id="KW-1185">Reference proteome</keyword>
<organism evidence="5 6">
    <name type="scientific">Larkinella humicola</name>
    <dbReference type="NCBI Taxonomy" id="2607654"/>
    <lineage>
        <taxon>Bacteria</taxon>
        <taxon>Pseudomonadati</taxon>
        <taxon>Bacteroidota</taxon>
        <taxon>Cytophagia</taxon>
        <taxon>Cytophagales</taxon>
        <taxon>Spirosomataceae</taxon>
        <taxon>Larkinella</taxon>
    </lineage>
</organism>
<dbReference type="PANTHER" id="PTHR48104">
    <property type="entry name" value="METACASPASE-4"/>
    <property type="match status" value="1"/>
</dbReference>
<dbReference type="GO" id="GO:0004197">
    <property type="term" value="F:cysteine-type endopeptidase activity"/>
    <property type="evidence" value="ECO:0007669"/>
    <property type="project" value="InterPro"/>
</dbReference>
<dbReference type="PANTHER" id="PTHR48104:SF30">
    <property type="entry name" value="METACASPASE-1"/>
    <property type="match status" value="1"/>
</dbReference>
<dbReference type="Gene3D" id="3.40.50.1460">
    <property type="match status" value="1"/>
</dbReference>
<feature type="compositionally biased region" description="Basic and acidic residues" evidence="1">
    <location>
        <begin position="1022"/>
        <end position="1033"/>
    </location>
</feature>
<dbReference type="Pfam" id="PF13472">
    <property type="entry name" value="Lipase_GDSL_2"/>
    <property type="match status" value="1"/>
</dbReference>
<dbReference type="Gene3D" id="3.40.50.1110">
    <property type="entry name" value="SGNH hydrolase"/>
    <property type="match status" value="1"/>
</dbReference>
<sequence>MNTTPKPKLYALIVGINDYRADLILQGQIRFPALGGCVMDALKVQRYLKNDPAFEPHVLLLQDKKADKASVVHAFREHLGQAKEGDVALFYFSGHGTQEWADPTVWKHETDGRLECLACHYDEQTTSDFLLADKELRYLIQELSAKKPHVVTIFDCCHSGDNTRNGALVQTVFKDEAPREKRIPFAFAKRPWEQFIFGQTIAADTIRQQGDAVALPEGTHVQLSACESDESAVEVSGEGVFTKTLLTVLRASAGDLSYYTLRSRVRQYLRNVYEQKPRIYVANGDDSLLHTTFLNRPGQRGQSAIGEVTYNRKTGWQLNLGAIHGITVETKSITVFNPDDPGQKYSAQPGLIRVDSTQLRFDQAVNLNQNAVFQATIDGLMMLPLPITLKNRGGLPENQQMLLDKLSSESGGLIVTEEREELAKYVVHDQDGRYYITYPNDPYRPLTNVIETASETAIPELVEQLKHLSRWEFMNSLTNSGTNQLPGKPLTVEFARIGADGQPTAISPNNDLLPIHYEKQANGRWQSNLQVKITNPASNQRSLYCSALYLSSTFESFTGFLNPKAYLLEPGNSVYLGLNKMDYLPATLQDTMRFYNWPIRLEHIKLIVSTDEFDPQALTLATLPDPPLPGDENRGGNRGGFATDDVSDRSIQLTGWTTQSYTLELVNPEPNVILDTDLNAMLHDPVTTPFALGIYFDARPGTNWETDYQLKPDITVLDSAHLDERGLISDLGLAAANTLANRLRNRQYAQVTKRFPNRVRLVSEGDSWFQHPLVTDTIDHLSRAFAIYCVAAAGDTLRNYQKTGEYLDAIDEQNPAFFLISGGGNDILGDQFRTFLKENPDMSEPPGQNPRRFLNDKVFAELDALRDLYKTMFGHLKIYKPDLQILVHGYDYVIPLQVTNKGWLGRYMIEKGINRQEDRFATIQFILDEFNSRIKTVAEAFENVSYLDLRKTVRPDQWYDEIHPNSDGYQQVAMKFMERINAVLTKRPELAQPLNQSRGEDFFFPLSGRGQVVAKPQSGPTREIDSPAPEKNRSGGRGITINTANVEYETAPSRSSHIPPPAFTPPPAPPINSPAEANSTASSLREGQLDYDIPGSMKVNAQTTCTVRIAGKEVEAALLKISEESVHQDIIIGNEMSVRLVDSSGGEYFKITTTSTERQEIWTGDDTQWKFFVRPLKAGRHPLLLQVTVHLGSRSRDLDVLEKEVLISSDDSAVPTPDTKAWKRILFLSANPITHEPLRLGAEAREIQEELRGSDGILFSTSLAVTPRTLTRSILQEKPTIVHFSGHGTSEGLCLETESGQLKTVSAEALGRLFAVFDDSVQCVLLNACYSETQARAIGEHIPYVIGMQRSIGDEAAIAFSATFYQALGSGLSIVDAYDLAVAGMGLEDNRQASIPVLLKKNPVSAGPSQGQRP</sequence>
<feature type="compositionally biased region" description="Pro residues" evidence="1">
    <location>
        <begin position="1058"/>
        <end position="1072"/>
    </location>
</feature>
<dbReference type="SUPFAM" id="SSF52129">
    <property type="entry name" value="Caspase-like"/>
    <property type="match status" value="1"/>
</dbReference>
<gene>
    <name evidence="5" type="ORF">F0P93_09625</name>
</gene>
<dbReference type="InterPro" id="IPR029030">
    <property type="entry name" value="Caspase-like_dom_sf"/>
</dbReference>
<feature type="domain" description="SGNH hydrolase-type esterase" evidence="4">
    <location>
        <begin position="788"/>
        <end position="970"/>
    </location>
</feature>